<evidence type="ECO:0000259" key="4">
    <source>
        <dbReference type="Pfam" id="PF13934"/>
    </source>
</evidence>
<proteinExistence type="predicted"/>
<feature type="compositionally biased region" description="Low complexity" evidence="3">
    <location>
        <begin position="1286"/>
        <end position="1303"/>
    </location>
</feature>
<feature type="compositionally biased region" description="Polar residues" evidence="3">
    <location>
        <begin position="12"/>
        <end position="27"/>
    </location>
</feature>
<evidence type="ECO:0000256" key="1">
    <source>
        <dbReference type="ARBA" id="ARBA00004123"/>
    </source>
</evidence>
<gene>
    <name evidence="5" type="ORF">IWQ62_000952</name>
</gene>
<feature type="region of interest" description="Disordered" evidence="3">
    <location>
        <begin position="1"/>
        <end position="27"/>
    </location>
</feature>
<dbReference type="Proteomes" id="UP001150925">
    <property type="component" value="Unassembled WGS sequence"/>
</dbReference>
<feature type="compositionally biased region" description="Polar residues" evidence="3">
    <location>
        <begin position="1104"/>
        <end position="1115"/>
    </location>
</feature>
<feature type="compositionally biased region" description="Basic and acidic residues" evidence="3">
    <location>
        <begin position="1275"/>
        <end position="1284"/>
    </location>
</feature>
<dbReference type="EMBL" id="JANBPY010000119">
    <property type="protein sequence ID" value="KAJ1968916.1"/>
    <property type="molecule type" value="Genomic_DNA"/>
</dbReference>
<dbReference type="Pfam" id="PF13934">
    <property type="entry name" value="ELYS"/>
    <property type="match status" value="1"/>
</dbReference>
<keyword evidence="6" id="KW-1185">Reference proteome</keyword>
<evidence type="ECO:0000313" key="6">
    <source>
        <dbReference type="Proteomes" id="UP001150925"/>
    </source>
</evidence>
<sequence length="1331" mass="146219">MDHLTTLPPFPSTQLDTASESAVGSTRGFSPALQGGFGDASPALGHPLGTPTWYYSYSSTYLEVRSLTPSEWPHTSASAKGSRFSVNSGVVQGQLLASLHVSQLSEEDQADLIIAKVVPGTLGSATRFLMIVTQQINTEHCLLFFFDPLTVMTYPLPYSVPGTVTALSLSEPVAVNNTPGATPGSSFIQPSSPGMVGSISGFPAGSQMDEDEEYWQHLLAIGTSEGKVAIHRFTVPKECCSLPEIKYDRSGDLDNATPAGLTALAWLAPLVYQGPHTRRSLDMGLVQGAYYYLLAGSANGSTYALRTNGQNTEVVHQLTPSSLGGPVEQLALVAEPLPDPPASRHYHLVVGHGTDHNSARNTPGLAYYTLDTDIKVFQARELHVQSLVPSGHTETTPSKWHLLALSAVFNPKGRGQIQGHTKGTSHLPVQCAAITASLPTRGRGGYLSLQAWQFTGKSSSNIHDSKVHDLSPESILDLSPVLHTSPTGLYWLLLTPHHLLGHDMAPSTMEDTTSPAEGFIPDTSAQPTTRPELDIHHWFNFHPEVFPYQTKHIQAIRHQRTELGGRLFVDRLLQKFNLPPSQTYPPRDATHFRKLLLAILEAEADMTTKYMLMYYFLCDYESATLLKGFDSEGYLPVGLQLVVGGYWAVDHRQFELAFRYLSHPAVELHWGQDLLDVFIRNEKYLIALQFLRVLRDTTQIHVEPTVQMKVLLHCSLEDAFSFQRECALEQDTVGEKSMGIVATGPRLASSKRVSPLFNHMLDFVFDHPEKEGYLETLLGLPYTIPEETHLVHYCQSPKSSTLVKEFLLIYFIQHGRLVEAVQLHEAIKIQERVRLDQPAKTGGPSATGKANRFPLIENLMLILPQVQKNVLDLSHLVPEELDTEATPDSSHLSTHGAAVETIPFMHQLPTTPARFKDTGSTSTDGPITPSRMHPSPIIPPLSASRHMHQLKTPLSMFKRRHRPMSGLDEIQARRQSRDTLDHSLMPQLSLLTALSEQIQRQSQPMNSTELAGMDWETEGQTTPSKTPSDTRKLNSAQRNSLENNGTNSRRGTPQMYSPAHSPFLGPPTTPRDSSTRRAERSNADSPLHRTSATPVKRSGDSDTYRSPYSPRTRQPSDVLPGIRSPLRSSGFYRGKSQSAAPTTPFNGQTARSDSRRAPPAGSAGANRYFLRSVTPRSHQSTRTDQLGLQTPSGPTQALTGGPNMHTPRRSARLRSHQRHLTEEPTPGTTPRVSFAHLLESTSESEQDAERIPGTFPKRRHRASSKAGVKAATPRESAKASKGKETGSSNRVSGSDSSGLVSDFSNRKPGASTNRSHKPVPPRKTRGARGRK</sequence>
<evidence type="ECO:0000256" key="2">
    <source>
        <dbReference type="ARBA" id="ARBA00023242"/>
    </source>
</evidence>
<feature type="compositionally biased region" description="Polar residues" evidence="3">
    <location>
        <begin position="1174"/>
        <end position="1198"/>
    </location>
</feature>
<feature type="compositionally biased region" description="Polar residues" evidence="3">
    <location>
        <begin position="1135"/>
        <end position="1151"/>
    </location>
</feature>
<feature type="compositionally biased region" description="Basic residues" evidence="3">
    <location>
        <begin position="1314"/>
        <end position="1331"/>
    </location>
</feature>
<feature type="compositionally biased region" description="Basic residues" evidence="3">
    <location>
        <begin position="1206"/>
        <end position="1218"/>
    </location>
</feature>
<comment type="caution">
    <text evidence="5">The sequence shown here is derived from an EMBL/GenBank/DDBJ whole genome shotgun (WGS) entry which is preliminary data.</text>
</comment>
<feature type="compositionally biased region" description="Polar residues" evidence="3">
    <location>
        <begin position="1018"/>
        <end position="1055"/>
    </location>
</feature>
<feature type="domain" description="ELYS-like" evidence="4">
    <location>
        <begin position="566"/>
        <end position="796"/>
    </location>
</feature>
<dbReference type="InterPro" id="IPR025151">
    <property type="entry name" value="ELYS_dom"/>
</dbReference>
<organism evidence="5 6">
    <name type="scientific">Dispira parvispora</name>
    <dbReference type="NCBI Taxonomy" id="1520584"/>
    <lineage>
        <taxon>Eukaryota</taxon>
        <taxon>Fungi</taxon>
        <taxon>Fungi incertae sedis</taxon>
        <taxon>Zoopagomycota</taxon>
        <taxon>Kickxellomycotina</taxon>
        <taxon>Dimargaritomycetes</taxon>
        <taxon>Dimargaritales</taxon>
        <taxon>Dimargaritaceae</taxon>
        <taxon>Dispira</taxon>
    </lineage>
</organism>
<name>A0A9W8AZ38_9FUNG</name>
<evidence type="ECO:0000256" key="3">
    <source>
        <dbReference type="SAM" id="MobiDB-lite"/>
    </source>
</evidence>
<feature type="compositionally biased region" description="Basic and acidic residues" evidence="3">
    <location>
        <begin position="1073"/>
        <end position="1082"/>
    </location>
</feature>
<comment type="subcellular location">
    <subcellularLocation>
        <location evidence="1">Nucleus</location>
    </subcellularLocation>
</comment>
<protein>
    <recommendedName>
        <fullName evidence="4">ELYS-like domain-containing protein</fullName>
    </recommendedName>
</protein>
<dbReference type="OrthoDB" id="20729at2759"/>
<feature type="region of interest" description="Disordered" evidence="3">
    <location>
        <begin position="912"/>
        <end position="933"/>
    </location>
</feature>
<reference evidence="5" key="1">
    <citation type="submission" date="2022-07" db="EMBL/GenBank/DDBJ databases">
        <title>Phylogenomic reconstructions and comparative analyses of Kickxellomycotina fungi.</title>
        <authorList>
            <person name="Reynolds N.K."/>
            <person name="Stajich J.E."/>
            <person name="Barry K."/>
            <person name="Grigoriev I.V."/>
            <person name="Crous P."/>
            <person name="Smith M.E."/>
        </authorList>
    </citation>
    <scope>NUCLEOTIDE SEQUENCE</scope>
    <source>
        <strain evidence="5">RSA 1196</strain>
    </source>
</reference>
<keyword evidence="2" id="KW-0539">Nucleus</keyword>
<accession>A0A9W8AZ38</accession>
<dbReference type="GO" id="GO:0005634">
    <property type="term" value="C:nucleus"/>
    <property type="evidence" value="ECO:0007669"/>
    <property type="project" value="UniProtKB-SubCell"/>
</dbReference>
<feature type="region of interest" description="Disordered" evidence="3">
    <location>
        <begin position="1015"/>
        <end position="1331"/>
    </location>
</feature>
<evidence type="ECO:0000313" key="5">
    <source>
        <dbReference type="EMBL" id="KAJ1968916.1"/>
    </source>
</evidence>